<keyword evidence="2" id="KW-0472">Membrane</keyword>
<feature type="region of interest" description="Disordered" evidence="1">
    <location>
        <begin position="1"/>
        <end position="23"/>
    </location>
</feature>
<proteinExistence type="predicted"/>
<evidence type="ECO:0000256" key="1">
    <source>
        <dbReference type="SAM" id="MobiDB-lite"/>
    </source>
</evidence>
<evidence type="ECO:0000313" key="3">
    <source>
        <dbReference type="EMBL" id="QSB15786.1"/>
    </source>
</evidence>
<feature type="transmembrane region" description="Helical" evidence="2">
    <location>
        <begin position="387"/>
        <end position="405"/>
    </location>
</feature>
<feature type="transmembrane region" description="Helical" evidence="2">
    <location>
        <begin position="248"/>
        <end position="267"/>
    </location>
</feature>
<feature type="compositionally biased region" description="Low complexity" evidence="1">
    <location>
        <begin position="1"/>
        <end position="19"/>
    </location>
</feature>
<keyword evidence="4" id="KW-1185">Reference proteome</keyword>
<feature type="transmembrane region" description="Helical" evidence="2">
    <location>
        <begin position="47"/>
        <end position="70"/>
    </location>
</feature>
<feature type="transmembrane region" description="Helical" evidence="2">
    <location>
        <begin position="274"/>
        <end position="299"/>
    </location>
</feature>
<keyword evidence="2" id="KW-0812">Transmembrane</keyword>
<feature type="transmembrane region" description="Helical" evidence="2">
    <location>
        <begin position="326"/>
        <end position="346"/>
    </location>
</feature>
<dbReference type="AlphaFoldDB" id="A0A895YM76"/>
<keyword evidence="2" id="KW-1133">Transmembrane helix</keyword>
<evidence type="ECO:0000256" key="2">
    <source>
        <dbReference type="SAM" id="Phobius"/>
    </source>
</evidence>
<dbReference type="EMBL" id="CP070499">
    <property type="protein sequence ID" value="QSB15786.1"/>
    <property type="molecule type" value="Genomic_DNA"/>
</dbReference>
<gene>
    <name evidence="3" type="ORF">JQS43_05465</name>
</gene>
<accession>A0A895YM76</accession>
<sequence>MVSPEGPGAAPGDAAGPPLADDERAELNRLRREAAEWSRRRPRTGRWVAAIVLLLLGAVLATASVAAVFVRQEVFDTDRYVATVAPLVEEPAVQAELARVLSTEIVTALDLEERIQQLADEAEELGAPELLDVLVAPAADRIEVFLRSELRTLIETEEFAQLWRETNRLAHDELVGLLTTGQGELLRAEGDQIYLDLGAVLELVRQRLVDAGFPFAAEIPTDLSIEYPLLHTDALPRLQDAAYLLDQAGWLLPLLAIGLLLGGVLLAPDHRRGALTAAVAVAAGALLGVAMLALARAYYLDHLPPQVQSRQAAADFYDTITRFLAGWLRTLIGVAVLAAVVVWAAGPGAVPRWVRRQGDRALDTTAAELAGAGLSGPVPRFLLRHRVTVEVAAVIVGVAALLLWRHPGLAGVLWITAAVLLTVVVVELLARAAGHAEAGPDSAPLTPAGR</sequence>
<reference evidence="3" key="1">
    <citation type="submission" date="2021-02" db="EMBL/GenBank/DDBJ databases">
        <title>Natrosporangium hydrolyticum gen. nov., sp. nov, a haloalkaliphilic actinobacterium from a soda solonchak soil.</title>
        <authorList>
            <person name="Sorokin D.Y."/>
            <person name="Khijniak T.V."/>
            <person name="Zakharycheva A.P."/>
            <person name="Boueva O.V."/>
            <person name="Ariskina E.V."/>
            <person name="Hahnke R.L."/>
            <person name="Bunk B."/>
            <person name="Sproer C."/>
            <person name="Schumann P."/>
            <person name="Evtushenko L.I."/>
            <person name="Kublanov I.V."/>
        </authorList>
    </citation>
    <scope>NUCLEOTIDE SEQUENCE</scope>
    <source>
        <strain evidence="3">DSM 106523</strain>
    </source>
</reference>
<dbReference type="RefSeq" id="WP_239677974.1">
    <property type="nucleotide sequence ID" value="NZ_CP070499.1"/>
</dbReference>
<evidence type="ECO:0008006" key="5">
    <source>
        <dbReference type="Google" id="ProtNLM"/>
    </source>
</evidence>
<evidence type="ECO:0000313" key="4">
    <source>
        <dbReference type="Proteomes" id="UP000662857"/>
    </source>
</evidence>
<organism evidence="3 4">
    <name type="scientific">Natronosporangium hydrolyticum</name>
    <dbReference type="NCBI Taxonomy" id="2811111"/>
    <lineage>
        <taxon>Bacteria</taxon>
        <taxon>Bacillati</taxon>
        <taxon>Actinomycetota</taxon>
        <taxon>Actinomycetes</taxon>
        <taxon>Micromonosporales</taxon>
        <taxon>Micromonosporaceae</taxon>
        <taxon>Natronosporangium</taxon>
    </lineage>
</organism>
<dbReference type="KEGG" id="nhy:JQS43_05465"/>
<feature type="transmembrane region" description="Helical" evidence="2">
    <location>
        <begin position="411"/>
        <end position="430"/>
    </location>
</feature>
<protein>
    <recommendedName>
        <fullName evidence="5">Integral membrane protein</fullName>
    </recommendedName>
</protein>
<dbReference type="Proteomes" id="UP000662857">
    <property type="component" value="Chromosome"/>
</dbReference>
<name>A0A895YM76_9ACTN</name>